<protein>
    <submittedName>
        <fullName evidence="1">Uncharacterized protein</fullName>
    </submittedName>
</protein>
<reference evidence="1 2" key="1">
    <citation type="journal article" date="2015" name="Genome Announc.">
        <title>Complete Genome Sequence of Bartonella ancashensis Strain 20.00, Isolated from the Blood of a Patient with Verruga Peruana.</title>
        <authorList>
            <person name="Hang J."/>
            <person name="Mullins K.E."/>
            <person name="Clifford R.J."/>
            <person name="Onmus-Leone F."/>
            <person name="Yang Y."/>
            <person name="Jiang J."/>
            <person name="Leguia M."/>
            <person name="Kasper M.R."/>
            <person name="Maguina C."/>
            <person name="Lesho E.P."/>
            <person name="Jarman R.G."/>
            <person name="Richards A.L."/>
            <person name="Blazes D."/>
        </authorList>
    </citation>
    <scope>NUCLEOTIDE SEQUENCE [LARGE SCALE GENOMIC DNA]</scope>
    <source>
        <strain evidence="1 2">20.00</strain>
    </source>
</reference>
<dbReference type="KEGG" id="banc:PU02_0691"/>
<organism evidence="1 2">
    <name type="scientific">Bartonella ancashensis</name>
    <dbReference type="NCBI Taxonomy" id="1318743"/>
    <lineage>
        <taxon>Bacteria</taxon>
        <taxon>Pseudomonadati</taxon>
        <taxon>Pseudomonadota</taxon>
        <taxon>Alphaproteobacteria</taxon>
        <taxon>Hyphomicrobiales</taxon>
        <taxon>Bartonellaceae</taxon>
        <taxon>Bartonella</taxon>
    </lineage>
</organism>
<sequence>MQSILDGTTPVISSMNKELEEYHAHLRNMQKHLRLVKDGY</sequence>
<name>A0A0M3T2X6_9HYPH</name>
<evidence type="ECO:0000313" key="2">
    <source>
        <dbReference type="Proteomes" id="UP000057213"/>
    </source>
</evidence>
<proteinExistence type="predicted"/>
<dbReference type="AlphaFoldDB" id="A0A0M3T2X6"/>
<evidence type="ECO:0000313" key="1">
    <source>
        <dbReference type="EMBL" id="ALE03505.1"/>
    </source>
</evidence>
<gene>
    <name evidence="1" type="ORF">PU02_0691</name>
</gene>
<keyword evidence="2" id="KW-1185">Reference proteome</keyword>
<dbReference type="STRING" id="1318743.PU02_0691"/>
<dbReference type="PATRIC" id="fig|1318743.3.peg.703"/>
<dbReference type="EMBL" id="CP010401">
    <property type="protein sequence ID" value="ALE03505.1"/>
    <property type="molecule type" value="Genomic_DNA"/>
</dbReference>
<accession>A0A0M3T2X6</accession>
<dbReference type="Proteomes" id="UP000057213">
    <property type="component" value="Chromosome"/>
</dbReference>